<keyword evidence="9" id="KW-0963">Cytoplasm</keyword>
<keyword evidence="7 9" id="KW-0067">ATP-binding</keyword>
<evidence type="ECO:0000259" key="10">
    <source>
        <dbReference type="PROSITE" id="PS50052"/>
    </source>
</evidence>
<dbReference type="InterPro" id="IPR017665">
    <property type="entry name" value="Guanylate_kinase"/>
</dbReference>
<reference evidence="11 12" key="1">
    <citation type="submission" date="2019-06" db="EMBL/GenBank/DDBJ databases">
        <title>Sulfurimonas gotlandica sp. nov., a chemoautotrophic and psychrotolerant epsilonproteobacterium isolated from a pelagic redoxcline, and an emended description of the genus Sulfurimonas.</title>
        <authorList>
            <person name="Wang S."/>
            <person name="Jiang L."/>
            <person name="Shao Z."/>
        </authorList>
    </citation>
    <scope>NUCLEOTIDE SEQUENCE [LARGE SCALE GENOMIC DNA]</scope>
    <source>
        <strain evidence="11 12">B2</strain>
    </source>
</reference>
<evidence type="ECO:0000256" key="5">
    <source>
        <dbReference type="ARBA" id="ARBA00022741"/>
    </source>
</evidence>
<evidence type="ECO:0000256" key="1">
    <source>
        <dbReference type="ARBA" id="ARBA00005790"/>
    </source>
</evidence>
<dbReference type="KEGG" id="smax:FJR03_01810"/>
<dbReference type="GO" id="GO:0004385">
    <property type="term" value="F:GMP kinase activity"/>
    <property type="evidence" value="ECO:0007669"/>
    <property type="project" value="UniProtKB-UniRule"/>
</dbReference>
<evidence type="ECO:0000256" key="9">
    <source>
        <dbReference type="HAMAP-Rule" id="MF_00328"/>
    </source>
</evidence>
<evidence type="ECO:0000256" key="4">
    <source>
        <dbReference type="ARBA" id="ARBA00022679"/>
    </source>
</evidence>
<accession>A0A7M1ASZ4</accession>
<dbReference type="RefSeq" id="WP_193113965.1">
    <property type="nucleotide sequence ID" value="NZ_CP041165.1"/>
</dbReference>
<dbReference type="PANTHER" id="PTHR23117:SF13">
    <property type="entry name" value="GUANYLATE KINASE"/>
    <property type="match status" value="1"/>
</dbReference>
<dbReference type="InterPro" id="IPR008144">
    <property type="entry name" value="Guanylate_kin-like_dom"/>
</dbReference>
<dbReference type="SMART" id="SM00072">
    <property type="entry name" value="GuKc"/>
    <property type="match status" value="1"/>
</dbReference>
<keyword evidence="5 9" id="KW-0547">Nucleotide-binding</keyword>
<sequence>MSSINGAVLVLSGPSGAGKSSLINEIFDELGNCYFSISTTTRPMREGEEDGVHYHFVDEEEFKKDIEDDNFLEYAIVHGNYYGTSMKPVKQALSEGKLVIFDIDVQGNTAVNNRLGDITTSVFITPPTLSELEKRLRNRSTDEEEVIERRIKMAKKEIQRVSEYEYLLINDDLKVAAEKLLLIAKTARFKQANEEINEFVQKWEDI</sequence>
<dbReference type="EC" id="2.7.4.8" evidence="2 9"/>
<organism evidence="11 12">
    <name type="scientific">Sulfurimonas marina</name>
    <dbReference type="NCBI Taxonomy" id="2590551"/>
    <lineage>
        <taxon>Bacteria</taxon>
        <taxon>Pseudomonadati</taxon>
        <taxon>Campylobacterota</taxon>
        <taxon>Epsilonproteobacteria</taxon>
        <taxon>Campylobacterales</taxon>
        <taxon>Sulfurimonadaceae</taxon>
        <taxon>Sulfurimonas</taxon>
    </lineage>
</organism>
<dbReference type="InterPro" id="IPR020590">
    <property type="entry name" value="Guanylate_kinase_CS"/>
</dbReference>
<evidence type="ECO:0000256" key="8">
    <source>
        <dbReference type="ARBA" id="ARBA00030128"/>
    </source>
</evidence>
<evidence type="ECO:0000256" key="3">
    <source>
        <dbReference type="ARBA" id="ARBA00016296"/>
    </source>
</evidence>
<comment type="catalytic activity">
    <reaction evidence="9">
        <text>GMP + ATP = GDP + ADP</text>
        <dbReference type="Rhea" id="RHEA:20780"/>
        <dbReference type="ChEBI" id="CHEBI:30616"/>
        <dbReference type="ChEBI" id="CHEBI:58115"/>
        <dbReference type="ChEBI" id="CHEBI:58189"/>
        <dbReference type="ChEBI" id="CHEBI:456216"/>
        <dbReference type="EC" id="2.7.4.8"/>
    </reaction>
</comment>
<dbReference type="InterPro" id="IPR008145">
    <property type="entry name" value="GK/Ca_channel_bsu"/>
</dbReference>
<dbReference type="FunFam" id="3.30.63.10:FF:000002">
    <property type="entry name" value="Guanylate kinase 1"/>
    <property type="match status" value="1"/>
</dbReference>
<evidence type="ECO:0000313" key="11">
    <source>
        <dbReference type="EMBL" id="QOP40543.1"/>
    </source>
</evidence>
<feature type="domain" description="Guanylate kinase-like" evidence="10">
    <location>
        <begin position="6"/>
        <end position="185"/>
    </location>
</feature>
<evidence type="ECO:0000256" key="6">
    <source>
        <dbReference type="ARBA" id="ARBA00022777"/>
    </source>
</evidence>
<dbReference type="PANTHER" id="PTHR23117">
    <property type="entry name" value="GUANYLATE KINASE-RELATED"/>
    <property type="match status" value="1"/>
</dbReference>
<dbReference type="GO" id="GO:0005524">
    <property type="term" value="F:ATP binding"/>
    <property type="evidence" value="ECO:0007669"/>
    <property type="project" value="UniProtKB-UniRule"/>
</dbReference>
<dbReference type="HAMAP" id="MF_00328">
    <property type="entry name" value="Guanylate_kinase"/>
    <property type="match status" value="1"/>
</dbReference>
<dbReference type="AlphaFoldDB" id="A0A7M1ASZ4"/>
<dbReference type="Gene3D" id="3.30.63.10">
    <property type="entry name" value="Guanylate Kinase phosphate binding domain"/>
    <property type="match status" value="1"/>
</dbReference>
<proteinExistence type="inferred from homology"/>
<comment type="similarity">
    <text evidence="1 9">Belongs to the guanylate kinase family.</text>
</comment>
<comment type="subcellular location">
    <subcellularLocation>
        <location evidence="9">Cytoplasm</location>
    </subcellularLocation>
</comment>
<evidence type="ECO:0000256" key="2">
    <source>
        <dbReference type="ARBA" id="ARBA00012961"/>
    </source>
</evidence>
<dbReference type="PROSITE" id="PS50052">
    <property type="entry name" value="GUANYLATE_KINASE_2"/>
    <property type="match status" value="1"/>
</dbReference>
<feature type="binding site" evidence="9">
    <location>
        <begin position="13"/>
        <end position="20"/>
    </location>
    <ligand>
        <name>ATP</name>
        <dbReference type="ChEBI" id="CHEBI:30616"/>
    </ligand>
</feature>
<dbReference type="CDD" id="cd00071">
    <property type="entry name" value="GMPK"/>
    <property type="match status" value="1"/>
</dbReference>
<keyword evidence="6 9" id="KW-0418">Kinase</keyword>
<dbReference type="InterPro" id="IPR027417">
    <property type="entry name" value="P-loop_NTPase"/>
</dbReference>
<dbReference type="Proteomes" id="UP000593910">
    <property type="component" value="Chromosome"/>
</dbReference>
<dbReference type="Gene3D" id="3.40.50.300">
    <property type="entry name" value="P-loop containing nucleotide triphosphate hydrolases"/>
    <property type="match status" value="1"/>
</dbReference>
<dbReference type="Pfam" id="PF00625">
    <property type="entry name" value="Guanylate_kin"/>
    <property type="match status" value="1"/>
</dbReference>
<protein>
    <recommendedName>
        <fullName evidence="3 9">Guanylate kinase</fullName>
        <ecNumber evidence="2 9">2.7.4.8</ecNumber>
    </recommendedName>
    <alternativeName>
        <fullName evidence="8 9">GMP kinase</fullName>
    </alternativeName>
</protein>
<keyword evidence="12" id="KW-1185">Reference proteome</keyword>
<dbReference type="NCBIfam" id="TIGR03263">
    <property type="entry name" value="guanyl_kin"/>
    <property type="match status" value="1"/>
</dbReference>
<keyword evidence="4 9" id="KW-0808">Transferase</keyword>
<dbReference type="GO" id="GO:0005829">
    <property type="term" value="C:cytosol"/>
    <property type="evidence" value="ECO:0007669"/>
    <property type="project" value="TreeGrafter"/>
</dbReference>
<dbReference type="EMBL" id="CP041165">
    <property type="protein sequence ID" value="QOP40543.1"/>
    <property type="molecule type" value="Genomic_DNA"/>
</dbReference>
<dbReference type="SUPFAM" id="SSF52540">
    <property type="entry name" value="P-loop containing nucleoside triphosphate hydrolases"/>
    <property type="match status" value="1"/>
</dbReference>
<dbReference type="PROSITE" id="PS00856">
    <property type="entry name" value="GUANYLATE_KINASE_1"/>
    <property type="match status" value="1"/>
</dbReference>
<gene>
    <name evidence="9" type="primary">gmk</name>
    <name evidence="11" type="ORF">FJR03_01810</name>
</gene>
<comment type="function">
    <text evidence="9">Essential for recycling GMP and indirectly, cGMP.</text>
</comment>
<evidence type="ECO:0000256" key="7">
    <source>
        <dbReference type="ARBA" id="ARBA00022840"/>
    </source>
</evidence>
<name>A0A7M1ASZ4_9BACT</name>
<evidence type="ECO:0000313" key="12">
    <source>
        <dbReference type="Proteomes" id="UP000593910"/>
    </source>
</evidence>